<name>A0ACC2CG97_DIPCM</name>
<gene>
    <name evidence="1" type="ORF">O6H91_10G043900</name>
</gene>
<reference evidence="2" key="1">
    <citation type="journal article" date="2024" name="Proc. Natl. Acad. Sci. U.S.A.">
        <title>Extraordinary preservation of gene collinearity over three hundred million years revealed in homosporous lycophytes.</title>
        <authorList>
            <person name="Li C."/>
            <person name="Wickell D."/>
            <person name="Kuo L.Y."/>
            <person name="Chen X."/>
            <person name="Nie B."/>
            <person name="Liao X."/>
            <person name="Peng D."/>
            <person name="Ji J."/>
            <person name="Jenkins J."/>
            <person name="Williams M."/>
            <person name="Shu S."/>
            <person name="Plott C."/>
            <person name="Barry K."/>
            <person name="Rajasekar S."/>
            <person name="Grimwood J."/>
            <person name="Han X."/>
            <person name="Sun S."/>
            <person name="Hou Z."/>
            <person name="He W."/>
            <person name="Dai G."/>
            <person name="Sun C."/>
            <person name="Schmutz J."/>
            <person name="Leebens-Mack J.H."/>
            <person name="Li F.W."/>
            <person name="Wang L."/>
        </authorList>
    </citation>
    <scope>NUCLEOTIDE SEQUENCE [LARGE SCALE GENOMIC DNA]</scope>
    <source>
        <strain evidence="2">cv. PW_Plant_1</strain>
    </source>
</reference>
<evidence type="ECO:0000313" key="2">
    <source>
        <dbReference type="Proteomes" id="UP001162992"/>
    </source>
</evidence>
<dbReference type="EMBL" id="CM055101">
    <property type="protein sequence ID" value="KAJ7541063.1"/>
    <property type="molecule type" value="Genomic_DNA"/>
</dbReference>
<protein>
    <submittedName>
        <fullName evidence="1">Uncharacterized protein</fullName>
    </submittedName>
</protein>
<keyword evidence="2" id="KW-1185">Reference proteome</keyword>
<accession>A0ACC2CG97</accession>
<proteinExistence type="predicted"/>
<organism evidence="1 2">
    <name type="scientific">Diphasiastrum complanatum</name>
    <name type="common">Issler's clubmoss</name>
    <name type="synonym">Lycopodium complanatum</name>
    <dbReference type="NCBI Taxonomy" id="34168"/>
    <lineage>
        <taxon>Eukaryota</taxon>
        <taxon>Viridiplantae</taxon>
        <taxon>Streptophyta</taxon>
        <taxon>Embryophyta</taxon>
        <taxon>Tracheophyta</taxon>
        <taxon>Lycopodiopsida</taxon>
        <taxon>Lycopodiales</taxon>
        <taxon>Lycopodiaceae</taxon>
        <taxon>Lycopodioideae</taxon>
        <taxon>Diphasiastrum</taxon>
    </lineage>
</organism>
<dbReference type="Proteomes" id="UP001162992">
    <property type="component" value="Chromosome 10"/>
</dbReference>
<sequence>MAVNPQLFPNGLPVPFEGELFVLTREGVECQADKVPDISGGSFSAKGKLYLSNVRLIFVADKPIGNLFAFDMPLLFIHEERFNQPIFLCNNVSGKVHPVIPDGSNRSLFGPYNFKILFKEGGVGTFVPLFFNLLRSLRESDLSRSTAPILDPFPTAQPPVDEMIRHAYIDPNDPTKLYLQQPGVTGSQLRRRNYSGSVSEDAS</sequence>
<evidence type="ECO:0000313" key="1">
    <source>
        <dbReference type="EMBL" id="KAJ7541063.1"/>
    </source>
</evidence>
<comment type="caution">
    <text evidence="1">The sequence shown here is derived from an EMBL/GenBank/DDBJ whole genome shotgun (WGS) entry which is preliminary data.</text>
</comment>